<dbReference type="AlphaFoldDB" id="A0A547TE45"/>
<evidence type="ECO:0000313" key="3">
    <source>
        <dbReference type="Proteomes" id="UP000318962"/>
    </source>
</evidence>
<accession>A0A547TE45</accession>
<keyword evidence="1" id="KW-0812">Transmembrane</keyword>
<dbReference type="EMBL" id="VCUZ02000033">
    <property type="protein sequence ID" value="TRD65931.1"/>
    <property type="molecule type" value="Genomic_DNA"/>
</dbReference>
<evidence type="ECO:0000256" key="1">
    <source>
        <dbReference type="SAM" id="Phobius"/>
    </source>
</evidence>
<dbReference type="Proteomes" id="UP000318962">
    <property type="component" value="Unassembled WGS sequence"/>
</dbReference>
<feature type="transmembrane region" description="Helical" evidence="1">
    <location>
        <begin position="81"/>
        <end position="102"/>
    </location>
</feature>
<sequence length="130" mass="14600">MLDKLVGKVINFKAVTKTKVQFELSENNCVIELQVSDAWVINRNDEVTVVGERDSKTGKFIAYAYNNHTKGVFGKYDAQVVGGWLFVVIGLFFFWAIFPLFLHVPAGIKQISLGKKVNEAFDLVTQSKVL</sequence>
<keyword evidence="1" id="KW-0472">Membrane</keyword>
<name>A0A547TE45_SALMU</name>
<gene>
    <name evidence="2" type="ORF">FG699_025310</name>
</gene>
<organism evidence="2 3">
    <name type="scientific">Salmonella muenchen</name>
    <dbReference type="NCBI Taxonomy" id="596"/>
    <lineage>
        <taxon>Bacteria</taxon>
        <taxon>Pseudomonadati</taxon>
        <taxon>Pseudomonadota</taxon>
        <taxon>Gammaproteobacteria</taxon>
        <taxon>Enterobacterales</taxon>
        <taxon>Enterobacteriaceae</taxon>
        <taxon>Salmonella</taxon>
    </lineage>
</organism>
<proteinExistence type="predicted"/>
<comment type="caution">
    <text evidence="2">The sequence shown here is derived from an EMBL/GenBank/DDBJ whole genome shotgun (WGS) entry which is preliminary data.</text>
</comment>
<dbReference type="RefSeq" id="WP_000884724.1">
    <property type="nucleotide sequence ID" value="NZ_VCUZ02000033.1"/>
</dbReference>
<evidence type="ECO:0000313" key="2">
    <source>
        <dbReference type="EMBL" id="TRD65931.1"/>
    </source>
</evidence>
<keyword evidence="1" id="KW-1133">Transmembrane helix</keyword>
<reference evidence="2 3" key="1">
    <citation type="journal article" date="2019" name="Appl. Environ. Microbiol.">
        <title>Clinically Unreported Salmonellosis Outbreak Detected via Comparative Genomic Analysis of Municipal Wastewater Salmonella Isolates.</title>
        <authorList>
            <person name="Diemert S."/>
            <person name="Yan T."/>
        </authorList>
    </citation>
    <scope>NUCLEOTIDE SEQUENCE [LARGE SCALE GENOMIC DNA]</scope>
    <source>
        <strain evidence="2 3">HIY0178</strain>
    </source>
</reference>
<protein>
    <submittedName>
        <fullName evidence="2">Uncharacterized protein</fullName>
    </submittedName>
</protein>